<feature type="region of interest" description="Disordered" evidence="11">
    <location>
        <begin position="625"/>
        <end position="649"/>
    </location>
</feature>
<evidence type="ECO:0000313" key="12">
    <source>
        <dbReference type="EMBL" id="MDP4539967.1"/>
    </source>
</evidence>
<dbReference type="Pfam" id="PF02446">
    <property type="entry name" value="Glyco_hydro_77"/>
    <property type="match status" value="1"/>
</dbReference>
<dbReference type="RefSeq" id="WP_305930114.1">
    <property type="nucleotide sequence ID" value="NZ_JAVAIL010000003.1"/>
</dbReference>
<evidence type="ECO:0000256" key="2">
    <source>
        <dbReference type="ARBA" id="ARBA00005684"/>
    </source>
</evidence>
<comment type="catalytic activity">
    <reaction evidence="1 10">
        <text>Transfers a segment of a (1-&gt;4)-alpha-D-glucan to a new position in an acceptor, which may be glucose or a (1-&gt;4)-alpha-D-glucan.</text>
        <dbReference type="EC" id="2.4.1.25"/>
    </reaction>
</comment>
<accession>A0ABT9H9G7</accession>
<evidence type="ECO:0000256" key="11">
    <source>
        <dbReference type="SAM" id="MobiDB-lite"/>
    </source>
</evidence>
<dbReference type="PANTHER" id="PTHR32438">
    <property type="entry name" value="4-ALPHA-GLUCANOTRANSFERASE DPE1, CHLOROPLASTIC/AMYLOPLASTIC"/>
    <property type="match status" value="1"/>
</dbReference>
<protein>
    <recommendedName>
        <fullName evidence="4 10">4-alpha-glucanotransferase</fullName>
        <ecNumber evidence="3 10">2.4.1.25</ecNumber>
    </recommendedName>
    <alternativeName>
        <fullName evidence="8 10">Amylomaltase</fullName>
    </alternativeName>
    <alternativeName>
        <fullName evidence="9 10">Disproportionating enzyme</fullName>
    </alternativeName>
</protein>
<comment type="similarity">
    <text evidence="2 10">Belongs to the disproportionating enzyme family.</text>
</comment>
<evidence type="ECO:0000256" key="8">
    <source>
        <dbReference type="ARBA" id="ARBA00031423"/>
    </source>
</evidence>
<keyword evidence="13" id="KW-1185">Reference proteome</keyword>
<evidence type="ECO:0000256" key="7">
    <source>
        <dbReference type="ARBA" id="ARBA00023277"/>
    </source>
</evidence>
<evidence type="ECO:0000256" key="4">
    <source>
        <dbReference type="ARBA" id="ARBA00020295"/>
    </source>
</evidence>
<keyword evidence="5 10" id="KW-0328">Glycosyltransferase</keyword>
<dbReference type="PANTHER" id="PTHR32438:SF5">
    <property type="entry name" value="4-ALPHA-GLUCANOTRANSFERASE DPE1, CHLOROPLASTIC_AMYLOPLASTIC"/>
    <property type="match status" value="1"/>
</dbReference>
<dbReference type="EC" id="2.4.1.25" evidence="3 10"/>
<reference evidence="12 13" key="1">
    <citation type="submission" date="2023-08" db="EMBL/GenBank/DDBJ databases">
        <title>genomic of DY56.</title>
        <authorList>
            <person name="Wang Y."/>
        </authorList>
    </citation>
    <scope>NUCLEOTIDE SEQUENCE [LARGE SCALE GENOMIC DNA]</scope>
    <source>
        <strain evidence="12 13">DY56-A-20</strain>
    </source>
</reference>
<name>A0ABT9H9G7_9SPHN</name>
<proteinExistence type="inferred from homology"/>
<evidence type="ECO:0000256" key="10">
    <source>
        <dbReference type="RuleBase" id="RU361207"/>
    </source>
</evidence>
<dbReference type="EMBL" id="JAVAIL010000003">
    <property type="protein sequence ID" value="MDP4539967.1"/>
    <property type="molecule type" value="Genomic_DNA"/>
</dbReference>
<evidence type="ECO:0000256" key="9">
    <source>
        <dbReference type="ARBA" id="ARBA00031501"/>
    </source>
</evidence>
<sequence>MTGLHDLALQVGLRIDWEDAAGRPQRVSDENLVRILSALGYPAQNDADIAQSLTACREDAQRRSFVSARRNRGFALPQGCGAGGQAELELEDGTVRSLSIEEAEGAFHASPIAETGYHTLQGSDWQLRVAIAPEHCLGIGDLAPGRRLWGPAVQIPSLRDEKGRGFGDFGTLRDTVRHFARSSSAGALAISPTHALFPADPARFSPYAPSSRLFLNILFADPGLIGQPVSAQPSDELIDWEHAIPARMEALRAAHAASGDDVRARVQAYRQRIGEELVRHALYDALHVHFFGSGAHGWQDWPAPYHDPRSEAVARFAAEHREEVDFFLFAQWLAAESLDAAQKEARAGGMPVGLIADLAVGMDGGGSHAWSRPDDLLYGLSVGAPPDLLGPDGQDWGLTTFSPAALQRTGFAPFITTLRAALDHAGGIRIDHALGLNRLWVVPHGGSPADGAYLTYPFDHMLRILAIESHRANAVVIGEDLGTVPEGLRPKLEQDHVLGMRVLWFERDADGGYVPPAHWQEQAVAMTGTHDLPTIAGWWQGRDIDWTWAIGRSSTHGDETEARAARGHERTDLWAALVASGAAAGQQPDIDRPEPVIEAILRHVGRTPCELALVPLEDIVGAVEQPNLPGTTDQHPNWRRRMPASTGDLLARPEVARRLADLDASRS</sequence>
<keyword evidence="7 10" id="KW-0119">Carbohydrate metabolism</keyword>
<keyword evidence="6 10" id="KW-0808">Transferase</keyword>
<comment type="caution">
    <text evidence="12">The sequence shown here is derived from an EMBL/GenBank/DDBJ whole genome shotgun (WGS) entry which is preliminary data.</text>
</comment>
<evidence type="ECO:0000256" key="5">
    <source>
        <dbReference type="ARBA" id="ARBA00022676"/>
    </source>
</evidence>
<dbReference type="Proteomes" id="UP001235664">
    <property type="component" value="Unassembled WGS sequence"/>
</dbReference>
<dbReference type="NCBIfam" id="TIGR00217">
    <property type="entry name" value="malQ"/>
    <property type="match status" value="1"/>
</dbReference>
<evidence type="ECO:0000256" key="6">
    <source>
        <dbReference type="ARBA" id="ARBA00022679"/>
    </source>
</evidence>
<dbReference type="Gene3D" id="3.20.20.80">
    <property type="entry name" value="Glycosidases"/>
    <property type="match status" value="1"/>
</dbReference>
<organism evidence="12 13">
    <name type="scientific">Qipengyuania benthica</name>
    <dbReference type="NCBI Taxonomy" id="3067651"/>
    <lineage>
        <taxon>Bacteria</taxon>
        <taxon>Pseudomonadati</taxon>
        <taxon>Pseudomonadota</taxon>
        <taxon>Alphaproteobacteria</taxon>
        <taxon>Sphingomonadales</taxon>
        <taxon>Erythrobacteraceae</taxon>
        <taxon>Qipengyuania</taxon>
    </lineage>
</organism>
<dbReference type="GO" id="GO:0004134">
    <property type="term" value="F:4-alpha-glucanotransferase activity"/>
    <property type="evidence" value="ECO:0007669"/>
    <property type="project" value="UniProtKB-EC"/>
</dbReference>
<dbReference type="InterPro" id="IPR017853">
    <property type="entry name" value="GH"/>
</dbReference>
<evidence type="ECO:0000256" key="3">
    <source>
        <dbReference type="ARBA" id="ARBA00012560"/>
    </source>
</evidence>
<dbReference type="InterPro" id="IPR003385">
    <property type="entry name" value="Glyco_hydro_77"/>
</dbReference>
<gene>
    <name evidence="12" type="primary">malQ</name>
    <name evidence="12" type="ORF">Q9K01_10050</name>
</gene>
<evidence type="ECO:0000256" key="1">
    <source>
        <dbReference type="ARBA" id="ARBA00000439"/>
    </source>
</evidence>
<dbReference type="SUPFAM" id="SSF51445">
    <property type="entry name" value="(Trans)glycosidases"/>
    <property type="match status" value="1"/>
</dbReference>
<evidence type="ECO:0000313" key="13">
    <source>
        <dbReference type="Proteomes" id="UP001235664"/>
    </source>
</evidence>